<feature type="non-terminal residue" evidence="1">
    <location>
        <position position="1"/>
    </location>
</feature>
<comment type="caution">
    <text evidence="1">The sequence shown here is derived from an EMBL/GenBank/DDBJ whole genome shotgun (WGS) entry which is preliminary data.</text>
</comment>
<accession>A0AAN5DIA6</accession>
<organism evidence="1 2">
    <name type="scientific">Pristionchus mayeri</name>
    <dbReference type="NCBI Taxonomy" id="1317129"/>
    <lineage>
        <taxon>Eukaryota</taxon>
        <taxon>Metazoa</taxon>
        <taxon>Ecdysozoa</taxon>
        <taxon>Nematoda</taxon>
        <taxon>Chromadorea</taxon>
        <taxon>Rhabditida</taxon>
        <taxon>Rhabditina</taxon>
        <taxon>Diplogasteromorpha</taxon>
        <taxon>Diplogasteroidea</taxon>
        <taxon>Neodiplogasteridae</taxon>
        <taxon>Pristionchus</taxon>
    </lineage>
</organism>
<feature type="non-terminal residue" evidence="1">
    <location>
        <position position="114"/>
    </location>
</feature>
<sequence length="114" mass="13780">NLFIYFAIQFTVRSDGYQDLQSKPSTDRSHKEMSPIASRLTFEITVEFNITSVTSSIIDLLTFTFFLIVPPSWRVNVAHHWFMRRIFQAHFWCIVWLVERHREWNEYDQEYEAV</sequence>
<evidence type="ECO:0000313" key="1">
    <source>
        <dbReference type="EMBL" id="GMR62980.1"/>
    </source>
</evidence>
<dbReference type="AlphaFoldDB" id="A0AAN5DIA6"/>
<keyword evidence="2" id="KW-1185">Reference proteome</keyword>
<name>A0AAN5DIA6_9BILA</name>
<gene>
    <name evidence="1" type="ORF">PMAYCL1PPCAC_33175</name>
</gene>
<evidence type="ECO:0000313" key="2">
    <source>
        <dbReference type="Proteomes" id="UP001328107"/>
    </source>
</evidence>
<reference evidence="2" key="1">
    <citation type="submission" date="2022-10" db="EMBL/GenBank/DDBJ databases">
        <title>Genome assembly of Pristionchus species.</title>
        <authorList>
            <person name="Yoshida K."/>
            <person name="Sommer R.J."/>
        </authorList>
    </citation>
    <scope>NUCLEOTIDE SEQUENCE [LARGE SCALE GENOMIC DNA]</scope>
    <source>
        <strain evidence="2">RS5460</strain>
    </source>
</reference>
<dbReference type="Proteomes" id="UP001328107">
    <property type="component" value="Unassembled WGS sequence"/>
</dbReference>
<proteinExistence type="predicted"/>
<protein>
    <submittedName>
        <fullName evidence="1">Uncharacterized protein</fullName>
    </submittedName>
</protein>
<dbReference type="EMBL" id="BTRK01000006">
    <property type="protein sequence ID" value="GMR62980.1"/>
    <property type="molecule type" value="Genomic_DNA"/>
</dbReference>